<feature type="transmembrane region" description="Helical" evidence="8">
    <location>
        <begin position="307"/>
        <end position="326"/>
    </location>
</feature>
<evidence type="ECO:0000256" key="4">
    <source>
        <dbReference type="ARBA" id="ARBA00022544"/>
    </source>
</evidence>
<dbReference type="STRING" id="44251.PDUR_27055"/>
<feature type="transmembrane region" description="Helical" evidence="8">
    <location>
        <begin position="270"/>
        <end position="295"/>
    </location>
</feature>
<dbReference type="eggNOG" id="COG0531">
    <property type="taxonomic scope" value="Bacteria"/>
</dbReference>
<protein>
    <submittedName>
        <fullName evidence="9">Uncharacterized protein</fullName>
    </submittedName>
</protein>
<feature type="transmembrane region" description="Helical" evidence="8">
    <location>
        <begin position="41"/>
        <end position="65"/>
    </location>
</feature>
<keyword evidence="7 8" id="KW-0472">Membrane</keyword>
<proteinExistence type="inferred from homology"/>
<keyword evidence="4" id="KW-0309">Germination</keyword>
<keyword evidence="10" id="KW-1185">Reference proteome</keyword>
<feature type="transmembrane region" description="Helical" evidence="8">
    <location>
        <begin position="187"/>
        <end position="205"/>
    </location>
</feature>
<evidence type="ECO:0000256" key="3">
    <source>
        <dbReference type="ARBA" id="ARBA00022448"/>
    </source>
</evidence>
<dbReference type="Pfam" id="PF03845">
    <property type="entry name" value="Spore_permease"/>
    <property type="match status" value="1"/>
</dbReference>
<keyword evidence="3" id="KW-0813">Transport</keyword>
<feature type="transmembrane region" description="Helical" evidence="8">
    <location>
        <begin position="12"/>
        <end position="35"/>
    </location>
</feature>
<evidence type="ECO:0000256" key="1">
    <source>
        <dbReference type="ARBA" id="ARBA00004141"/>
    </source>
</evidence>
<dbReference type="Proteomes" id="UP000029409">
    <property type="component" value="Chromosome"/>
</dbReference>
<dbReference type="KEGG" id="pdu:PDUR_27055"/>
<dbReference type="GO" id="GO:0009847">
    <property type="term" value="P:spore germination"/>
    <property type="evidence" value="ECO:0007669"/>
    <property type="project" value="InterPro"/>
</dbReference>
<evidence type="ECO:0000313" key="10">
    <source>
        <dbReference type="Proteomes" id="UP000029409"/>
    </source>
</evidence>
<feature type="transmembrane region" description="Helical" evidence="8">
    <location>
        <begin position="85"/>
        <end position="105"/>
    </location>
</feature>
<dbReference type="RefSeq" id="WP_042208797.1">
    <property type="nucleotide sequence ID" value="NZ_CP009288.1"/>
</dbReference>
<dbReference type="PANTHER" id="PTHR34975:SF2">
    <property type="entry name" value="SPORE GERMINATION PROTEIN A2"/>
    <property type="match status" value="1"/>
</dbReference>
<dbReference type="AlphaFoldDB" id="A0A089HXM1"/>
<keyword evidence="6 8" id="KW-1133">Transmembrane helix</keyword>
<dbReference type="PANTHER" id="PTHR34975">
    <property type="entry name" value="SPORE GERMINATION PROTEIN A2"/>
    <property type="match status" value="1"/>
</dbReference>
<comment type="subcellular location">
    <subcellularLocation>
        <location evidence="1">Membrane</location>
        <topology evidence="1">Multi-pass membrane protein</topology>
    </subcellularLocation>
</comment>
<feature type="transmembrane region" description="Helical" evidence="8">
    <location>
        <begin position="117"/>
        <end position="135"/>
    </location>
</feature>
<evidence type="ECO:0000313" key="9">
    <source>
        <dbReference type="EMBL" id="AIQ15118.1"/>
    </source>
</evidence>
<name>A0A089HXM1_PAEDU</name>
<evidence type="ECO:0000256" key="6">
    <source>
        <dbReference type="ARBA" id="ARBA00022989"/>
    </source>
</evidence>
<sequence>MLDRGKISAGQAGALMFTFLMGSAAVIVPSSATSFAKQDGWLVIIIAALIGIAVVLLFTSLGLLFPKQSIIQYSEIILGKWFGKIVGLLYVLYPFYLGSLVTGLFRDYVTTTALPRTPPIVVSGPLLFVIAYAVWGGIETLGRVNQLILPFRELIVMLTIFLLVTEFKWDNLTPFMGQGIVPVMKGSISAASLPFGETILFAMLLPNISNIQKVKRYYILATIFGGMLLTIAVLISILVLGPAIAARLNYPTHEIIKYIEKMGFLTDMDILGMLLWITSGFMKIAVCYYCTVVGLAQWCRLSDYRSIVIPVGILLFIFSIVAYGTIMEDAVFASTIWPFFSFPFVILFPLLMLIIAKIRRLDGREQKG</sequence>
<dbReference type="GO" id="GO:0016020">
    <property type="term" value="C:membrane"/>
    <property type="evidence" value="ECO:0007669"/>
    <property type="project" value="UniProtKB-SubCell"/>
</dbReference>
<feature type="transmembrane region" description="Helical" evidence="8">
    <location>
        <begin position="332"/>
        <end position="356"/>
    </location>
</feature>
<organism evidence="9 10">
    <name type="scientific">Paenibacillus durus</name>
    <name type="common">Paenibacillus azotofixans</name>
    <dbReference type="NCBI Taxonomy" id="44251"/>
    <lineage>
        <taxon>Bacteria</taxon>
        <taxon>Bacillati</taxon>
        <taxon>Bacillota</taxon>
        <taxon>Bacilli</taxon>
        <taxon>Bacillales</taxon>
        <taxon>Paenibacillaceae</taxon>
        <taxon>Paenibacillus</taxon>
    </lineage>
</organism>
<reference evidence="9 10" key="1">
    <citation type="submission" date="2014-08" db="EMBL/GenBank/DDBJ databases">
        <title>Comparative genomics of the Paenibacillus odorifer group.</title>
        <authorList>
            <person name="den Bakker H.C."/>
            <person name="Tsai Y.-C."/>
            <person name="Martin N."/>
            <person name="Korlach J."/>
            <person name="Wiedmann M."/>
        </authorList>
    </citation>
    <scope>NUCLEOTIDE SEQUENCE [LARGE SCALE GENOMIC DNA]</scope>
    <source>
        <strain evidence="9 10">DSM 1735</strain>
    </source>
</reference>
<evidence type="ECO:0000256" key="5">
    <source>
        <dbReference type="ARBA" id="ARBA00022692"/>
    </source>
</evidence>
<evidence type="ECO:0000256" key="2">
    <source>
        <dbReference type="ARBA" id="ARBA00007998"/>
    </source>
</evidence>
<keyword evidence="5 8" id="KW-0812">Transmembrane</keyword>
<accession>A0A089HXM1</accession>
<feature type="transmembrane region" description="Helical" evidence="8">
    <location>
        <begin position="147"/>
        <end position="167"/>
    </location>
</feature>
<evidence type="ECO:0000256" key="8">
    <source>
        <dbReference type="SAM" id="Phobius"/>
    </source>
</evidence>
<evidence type="ECO:0000256" key="7">
    <source>
        <dbReference type="ARBA" id="ARBA00023136"/>
    </source>
</evidence>
<gene>
    <name evidence="9" type="ORF">PDUR_27055</name>
</gene>
<dbReference type="EMBL" id="CP009288">
    <property type="protein sequence ID" value="AIQ15118.1"/>
    <property type="molecule type" value="Genomic_DNA"/>
</dbReference>
<comment type="similarity">
    <text evidence="2">Belongs to the amino acid-polyamine-organocation (APC) superfamily. Spore germination protein (SGP) (TC 2.A.3.9) family.</text>
</comment>
<dbReference type="InterPro" id="IPR004761">
    <property type="entry name" value="Spore_GerAB"/>
</dbReference>
<feature type="transmembrane region" description="Helical" evidence="8">
    <location>
        <begin position="217"/>
        <end position="250"/>
    </location>
</feature>
<dbReference type="NCBIfam" id="TIGR00912">
    <property type="entry name" value="2A0309"/>
    <property type="match status" value="1"/>
</dbReference>